<evidence type="ECO:0000256" key="5">
    <source>
        <dbReference type="ARBA" id="ARBA00019170"/>
    </source>
</evidence>
<dbReference type="InterPro" id="IPR002347">
    <property type="entry name" value="SDR_fam"/>
</dbReference>
<gene>
    <name evidence="9" type="ORF">SNE40_023122</name>
</gene>
<dbReference type="FunFam" id="3.40.50.720:FF:000259">
    <property type="entry name" value="Sepiapterin reductase"/>
    <property type="match status" value="1"/>
</dbReference>
<reference evidence="9 10" key="1">
    <citation type="submission" date="2024-01" db="EMBL/GenBank/DDBJ databases">
        <title>The genome of the rayed Mediterranean limpet Patella caerulea (Linnaeus, 1758).</title>
        <authorList>
            <person name="Anh-Thu Weber A."/>
            <person name="Halstead-Nussloch G."/>
        </authorList>
    </citation>
    <scope>NUCLEOTIDE SEQUENCE [LARGE SCALE GENOMIC DNA]</scope>
    <source>
        <strain evidence="9">AATW-2023a</strain>
        <tissue evidence="9">Whole specimen</tissue>
    </source>
</reference>
<dbReference type="Proteomes" id="UP001347796">
    <property type="component" value="Unassembled WGS sequence"/>
</dbReference>
<dbReference type="Gene3D" id="3.40.50.720">
    <property type="entry name" value="NAD(P)-binding Rossmann-like Domain"/>
    <property type="match status" value="1"/>
</dbReference>
<keyword evidence="10" id="KW-1185">Reference proteome</keyword>
<dbReference type="PANTHER" id="PTHR44085">
    <property type="entry name" value="SEPIAPTERIN REDUCTASE"/>
    <property type="match status" value="1"/>
</dbReference>
<comment type="similarity">
    <text evidence="2">Belongs to the sepiapterin reductase family.</text>
</comment>
<dbReference type="PRINTS" id="PR00081">
    <property type="entry name" value="GDHRDH"/>
</dbReference>
<evidence type="ECO:0000256" key="6">
    <source>
        <dbReference type="ARBA" id="ARBA00022490"/>
    </source>
</evidence>
<evidence type="ECO:0000256" key="3">
    <source>
        <dbReference type="ARBA" id="ARBA00011738"/>
    </source>
</evidence>
<keyword evidence="7" id="KW-0521">NADP</keyword>
<dbReference type="GO" id="GO:0004757">
    <property type="term" value="F:sepiapterin reductase (NADP+) activity"/>
    <property type="evidence" value="ECO:0007669"/>
    <property type="project" value="UniProtKB-EC"/>
</dbReference>
<dbReference type="InterPro" id="IPR051721">
    <property type="entry name" value="Biopterin_syn/organic_redct"/>
</dbReference>
<dbReference type="NCBIfam" id="TIGR01500">
    <property type="entry name" value="sepiapter_red"/>
    <property type="match status" value="1"/>
</dbReference>
<dbReference type="PANTHER" id="PTHR44085:SF2">
    <property type="entry name" value="SEPIAPTERIN REDUCTASE"/>
    <property type="match status" value="1"/>
</dbReference>
<evidence type="ECO:0000313" key="10">
    <source>
        <dbReference type="Proteomes" id="UP001347796"/>
    </source>
</evidence>
<protein>
    <recommendedName>
        <fullName evidence="5">Sepiapterin reductase</fullName>
        <ecNumber evidence="4">1.1.1.153</ecNumber>
    </recommendedName>
</protein>
<dbReference type="EC" id="1.1.1.153" evidence="4"/>
<evidence type="ECO:0000313" key="9">
    <source>
        <dbReference type="EMBL" id="KAK6166428.1"/>
    </source>
</evidence>
<comment type="caution">
    <text evidence="9">The sequence shown here is derived from an EMBL/GenBank/DDBJ whole genome shotgun (WGS) entry which is preliminary data.</text>
</comment>
<sequence>MSLLDKKTFCVVTGASRGIGKSIALNMAPNLGANSVLVLLARNTTALAEVKQMILSNSNNCNIQVIYRGFDQGCPDQQIFDLLFSSILSEASVAASDFEQAIIFHNAGTLDSLKYCPQLDSFAKNSQYFDINLTGLIALNGKFLSTFDTQPKVVINISSLAAKKPYKSWSLYCTVKAGREMFFRVLAAEDPSIRVLNYSPGPVDTDMLTYARNETPDKDVKEAFLAMNSDQKMLSADTTVLKLVELLEKNTFENGSHIDYFDVL</sequence>
<dbReference type="GO" id="GO:0006729">
    <property type="term" value="P:tetrahydrobiopterin biosynthetic process"/>
    <property type="evidence" value="ECO:0007669"/>
    <property type="project" value="InterPro"/>
</dbReference>
<evidence type="ECO:0000256" key="2">
    <source>
        <dbReference type="ARBA" id="ARBA00010483"/>
    </source>
</evidence>
<name>A0AAN8J046_PATCE</name>
<comment type="subunit">
    <text evidence="3">Homodimer.</text>
</comment>
<comment type="subcellular location">
    <subcellularLocation>
        <location evidence="1">Cytoplasm</location>
    </subcellularLocation>
</comment>
<dbReference type="InterPro" id="IPR006393">
    <property type="entry name" value="Sepiapterin_red"/>
</dbReference>
<proteinExistence type="inferred from homology"/>
<evidence type="ECO:0000256" key="4">
    <source>
        <dbReference type="ARBA" id="ARBA00013075"/>
    </source>
</evidence>
<evidence type="ECO:0000256" key="8">
    <source>
        <dbReference type="ARBA" id="ARBA00023002"/>
    </source>
</evidence>
<dbReference type="EMBL" id="JAZGQO010000021">
    <property type="protein sequence ID" value="KAK6166428.1"/>
    <property type="molecule type" value="Genomic_DNA"/>
</dbReference>
<keyword evidence="8" id="KW-0560">Oxidoreductase</keyword>
<dbReference type="CDD" id="cd05367">
    <property type="entry name" value="SPR-like_SDR_c"/>
    <property type="match status" value="1"/>
</dbReference>
<accession>A0AAN8J046</accession>
<evidence type="ECO:0000256" key="7">
    <source>
        <dbReference type="ARBA" id="ARBA00022857"/>
    </source>
</evidence>
<dbReference type="InterPro" id="IPR036291">
    <property type="entry name" value="NAD(P)-bd_dom_sf"/>
</dbReference>
<organism evidence="9 10">
    <name type="scientific">Patella caerulea</name>
    <name type="common">Rayed Mediterranean limpet</name>
    <dbReference type="NCBI Taxonomy" id="87958"/>
    <lineage>
        <taxon>Eukaryota</taxon>
        <taxon>Metazoa</taxon>
        <taxon>Spiralia</taxon>
        <taxon>Lophotrochozoa</taxon>
        <taxon>Mollusca</taxon>
        <taxon>Gastropoda</taxon>
        <taxon>Patellogastropoda</taxon>
        <taxon>Patelloidea</taxon>
        <taxon>Patellidae</taxon>
        <taxon>Patella</taxon>
    </lineage>
</organism>
<dbReference type="SUPFAM" id="SSF51735">
    <property type="entry name" value="NAD(P)-binding Rossmann-fold domains"/>
    <property type="match status" value="1"/>
</dbReference>
<keyword evidence="6" id="KW-0963">Cytoplasm</keyword>
<evidence type="ECO:0000256" key="1">
    <source>
        <dbReference type="ARBA" id="ARBA00004496"/>
    </source>
</evidence>
<dbReference type="GO" id="GO:0005737">
    <property type="term" value="C:cytoplasm"/>
    <property type="evidence" value="ECO:0007669"/>
    <property type="project" value="UniProtKB-SubCell"/>
</dbReference>
<dbReference type="Pfam" id="PF00106">
    <property type="entry name" value="adh_short"/>
    <property type="match status" value="1"/>
</dbReference>
<dbReference type="AlphaFoldDB" id="A0AAN8J046"/>